<evidence type="ECO:0000313" key="1">
    <source>
        <dbReference type="EMBL" id="KAF0889133.1"/>
    </source>
</evidence>
<protein>
    <submittedName>
        <fullName evidence="1">Uncharacterized protein</fullName>
    </submittedName>
</protein>
<sequence length="150" mass="17653">MCVRLGHQDVARRVRHVIEWEEEVPAPVCSSSAPSARADLFVRVGSNKDEPRRYRLVFHKRHRQLMLNSYLPCIVQRWREIIAKNRQRQLFTNHTINGKSVWSKVPYNPPATFHMLAMDHIKKVEVLDDLRAFREGKDYYSKKVDTDVGI</sequence>
<accession>A0A6G1BP33</accession>
<gene>
    <name evidence="1" type="ORF">E2562_022411</name>
</gene>
<dbReference type="Proteomes" id="UP000479710">
    <property type="component" value="Unassembled WGS sequence"/>
</dbReference>
<dbReference type="InterPro" id="IPR050747">
    <property type="entry name" value="Mitochondrial_chaperone_BCS1"/>
</dbReference>
<dbReference type="PANTHER" id="PTHR23070">
    <property type="entry name" value="BCS1 AAA-TYPE ATPASE"/>
    <property type="match status" value="1"/>
</dbReference>
<evidence type="ECO:0000313" key="2">
    <source>
        <dbReference type="Proteomes" id="UP000479710"/>
    </source>
</evidence>
<keyword evidence="2" id="KW-1185">Reference proteome</keyword>
<dbReference type="OrthoDB" id="692656at2759"/>
<dbReference type="AlphaFoldDB" id="A0A6G1BP33"/>
<reference evidence="1 2" key="1">
    <citation type="submission" date="2019-11" db="EMBL/GenBank/DDBJ databases">
        <title>Whole genome sequence of Oryza granulata.</title>
        <authorList>
            <person name="Li W."/>
        </authorList>
    </citation>
    <scope>NUCLEOTIDE SEQUENCE [LARGE SCALE GENOMIC DNA]</scope>
    <source>
        <strain evidence="2">cv. Menghai</strain>
        <tissue evidence="1">Leaf</tissue>
    </source>
</reference>
<organism evidence="1 2">
    <name type="scientific">Oryza meyeriana var. granulata</name>
    <dbReference type="NCBI Taxonomy" id="110450"/>
    <lineage>
        <taxon>Eukaryota</taxon>
        <taxon>Viridiplantae</taxon>
        <taxon>Streptophyta</taxon>
        <taxon>Embryophyta</taxon>
        <taxon>Tracheophyta</taxon>
        <taxon>Spermatophyta</taxon>
        <taxon>Magnoliopsida</taxon>
        <taxon>Liliopsida</taxon>
        <taxon>Poales</taxon>
        <taxon>Poaceae</taxon>
        <taxon>BOP clade</taxon>
        <taxon>Oryzoideae</taxon>
        <taxon>Oryzeae</taxon>
        <taxon>Oryzinae</taxon>
        <taxon>Oryza</taxon>
        <taxon>Oryza meyeriana</taxon>
    </lineage>
</organism>
<proteinExistence type="predicted"/>
<dbReference type="EMBL" id="SPHZ02000012">
    <property type="protein sequence ID" value="KAF0889133.1"/>
    <property type="molecule type" value="Genomic_DNA"/>
</dbReference>
<name>A0A6G1BP33_9ORYZ</name>
<comment type="caution">
    <text evidence="1">The sequence shown here is derived from an EMBL/GenBank/DDBJ whole genome shotgun (WGS) entry which is preliminary data.</text>
</comment>